<reference evidence="6" key="2">
    <citation type="submission" date="2025-08" db="UniProtKB">
        <authorList>
            <consortium name="RefSeq"/>
        </authorList>
    </citation>
    <scope>IDENTIFICATION</scope>
    <source>
        <tissue evidence="6">Leaf</tissue>
    </source>
</reference>
<dbReference type="GO" id="GO:0000445">
    <property type="term" value="C:THO complex part of transcription export complex"/>
    <property type="evidence" value="ECO:0007669"/>
    <property type="project" value="TreeGrafter"/>
</dbReference>
<feature type="region of interest" description="Disordered" evidence="4">
    <location>
        <begin position="283"/>
        <end position="329"/>
    </location>
</feature>
<evidence type="ECO:0000256" key="2">
    <source>
        <dbReference type="ARBA" id="ARBA00008044"/>
    </source>
</evidence>
<dbReference type="PANTHER" id="PTHR13375:SF3">
    <property type="entry name" value="THO COMPLEX SUBUNIT 5 HOMOLOG"/>
    <property type="match status" value="1"/>
</dbReference>
<dbReference type="GO" id="GO:0006406">
    <property type="term" value="P:mRNA export from nucleus"/>
    <property type="evidence" value="ECO:0007669"/>
    <property type="project" value="TreeGrafter"/>
</dbReference>
<dbReference type="GO" id="GO:0003729">
    <property type="term" value="F:mRNA binding"/>
    <property type="evidence" value="ECO:0007669"/>
    <property type="project" value="TreeGrafter"/>
</dbReference>
<dbReference type="Proteomes" id="UP000504610">
    <property type="component" value="Chromosome 4"/>
</dbReference>
<dbReference type="RefSeq" id="XP_018478767.2">
    <property type="nucleotide sequence ID" value="XM_018623265.2"/>
</dbReference>
<comment type="subcellular location">
    <subcellularLocation>
        <location evidence="1">Nucleus</location>
    </subcellularLocation>
</comment>
<dbReference type="OrthoDB" id="20582at2759"/>
<proteinExistence type="inferred from homology"/>
<evidence type="ECO:0000256" key="1">
    <source>
        <dbReference type="ARBA" id="ARBA00004123"/>
    </source>
</evidence>
<evidence type="ECO:0000313" key="5">
    <source>
        <dbReference type="Proteomes" id="UP000504610"/>
    </source>
</evidence>
<dbReference type="KEGG" id="rsz:108849674"/>
<name>A0A6J0N261_RAPSA</name>
<dbReference type="PANTHER" id="PTHR13375">
    <property type="entry name" value="FMS INTERACTING PROTEIN"/>
    <property type="match status" value="1"/>
</dbReference>
<feature type="compositionally biased region" description="Acidic residues" evidence="4">
    <location>
        <begin position="1"/>
        <end position="18"/>
    </location>
</feature>
<evidence type="ECO:0000313" key="6">
    <source>
        <dbReference type="RefSeq" id="XP_018478767.2"/>
    </source>
</evidence>
<keyword evidence="5" id="KW-1185">Reference proteome</keyword>
<reference evidence="5" key="1">
    <citation type="journal article" date="2019" name="Database">
        <title>The radish genome database (RadishGD): an integrated information resource for radish genomics.</title>
        <authorList>
            <person name="Yu H.J."/>
            <person name="Baek S."/>
            <person name="Lee Y.J."/>
            <person name="Cho A."/>
            <person name="Mun J.H."/>
        </authorList>
    </citation>
    <scope>NUCLEOTIDE SEQUENCE [LARGE SCALE GENOMIC DNA]</scope>
    <source>
        <strain evidence="5">cv. WK10039</strain>
    </source>
</reference>
<dbReference type="AlphaFoldDB" id="A0A6J0N261"/>
<dbReference type="InterPro" id="IPR019163">
    <property type="entry name" value="THO_Thoc5"/>
</dbReference>
<evidence type="ECO:0000256" key="4">
    <source>
        <dbReference type="SAM" id="MobiDB-lite"/>
    </source>
</evidence>
<feature type="compositionally biased region" description="Polar residues" evidence="4">
    <location>
        <begin position="283"/>
        <end position="298"/>
    </location>
</feature>
<comment type="similarity">
    <text evidence="2">Belongs to the THOC5 family.</text>
</comment>
<dbReference type="Pfam" id="PF09766">
    <property type="entry name" value="FmiP_Thoc5"/>
    <property type="match status" value="1"/>
</dbReference>
<protein>
    <submittedName>
        <fullName evidence="6">THO complex subunit 5B</fullName>
    </submittedName>
</protein>
<feature type="region of interest" description="Disordered" evidence="4">
    <location>
        <begin position="1"/>
        <end position="26"/>
    </location>
</feature>
<sequence>MEDGEIEEGMVTADESEAAMETVEPPREAVKSPLELLRESKTSVEEIVAKMLSIKQEGNDKSEIRELLTHMFLNFVNLRQANRAILTEEDKVKAETERAKGPVDFTTLQLHNLMYEKSHYVKAIKACRDFKSKYPDIDLVSEEAFFRDAPESIKDQSLASDTTSRVLMPKRLSFELHQRKELCKHRARLEQKKKSLLETIAERKKFLSTLPLHLKSLKKASLPVQNQLGIHHTKKLKQHSLAQLLPPPLYVIYSQLLARKEAFQERIDLELVGSLKDAQAYATQQSKKDSGVSSNTESSRLEDDGPDDDDDGQRRRKRPKKVTSKEGSDKAGLYQVHPLKIVLHVYDDDETPDTKSLKLVVLKFDYFLKLNVVCVGAAEGSPDGPDKNIFCNLFPDDAGLEPPHQSAKLILGDGQAFDEKRTSRPYKWVQHLAGIDILPEVSPNLFGQDSSNIDSAKSDGSVPDLSLYRQQRRVETVLQRIRSRKKAHLALVEQIDILMKHELPAVNCEDAPWALHKVLCAFDSWSQIRSSASKSCSLTLSSVEQVPEPMEIDGDRRSLSGKEDVESIREDGELPSLVTAAALITSSDQTPSKISSLARSRQLALMTKNLDSPISSKGKSPSLKKYEDDLDLVLDDDSEVDEPAGKTEAHVEALGPMKADNSWVNYGGREFALVFSRKTDDGKLWKLEATVQISMEYPLRPPFFSLSLHTSSGNDNGTSESDHYNELRAMEAEVNLHMLKIVPPDQEDYLLSHQIRCLAMLFDYYMDDPSLGFKRGTSTNVVDVGLCKPVDGKLLVRSFRGRDHRKMISWKDRGCASGYPC</sequence>
<dbReference type="GeneID" id="108849674"/>
<evidence type="ECO:0000256" key="3">
    <source>
        <dbReference type="ARBA" id="ARBA00023242"/>
    </source>
</evidence>
<keyword evidence="3" id="KW-0539">Nucleus</keyword>
<accession>A0A6J0N261</accession>
<organism evidence="5 6">
    <name type="scientific">Raphanus sativus</name>
    <name type="common">Radish</name>
    <name type="synonym">Raphanus raphanistrum var. sativus</name>
    <dbReference type="NCBI Taxonomy" id="3726"/>
    <lineage>
        <taxon>Eukaryota</taxon>
        <taxon>Viridiplantae</taxon>
        <taxon>Streptophyta</taxon>
        <taxon>Embryophyta</taxon>
        <taxon>Tracheophyta</taxon>
        <taxon>Spermatophyta</taxon>
        <taxon>Magnoliopsida</taxon>
        <taxon>eudicotyledons</taxon>
        <taxon>Gunneridae</taxon>
        <taxon>Pentapetalae</taxon>
        <taxon>rosids</taxon>
        <taxon>malvids</taxon>
        <taxon>Brassicales</taxon>
        <taxon>Brassicaceae</taxon>
        <taxon>Brassiceae</taxon>
        <taxon>Raphanus</taxon>
    </lineage>
</organism>
<gene>
    <name evidence="6" type="primary">LOC108849674</name>
</gene>